<proteinExistence type="predicted"/>
<reference evidence="2 3" key="1">
    <citation type="submission" date="2019-11" db="EMBL/GenBank/DDBJ databases">
        <title>Whole genome sequence of Oryza granulata.</title>
        <authorList>
            <person name="Li W."/>
        </authorList>
    </citation>
    <scope>NUCLEOTIDE SEQUENCE [LARGE SCALE GENOMIC DNA]</scope>
    <source>
        <strain evidence="3">cv. Menghai</strain>
        <tissue evidence="2">Leaf</tissue>
    </source>
</reference>
<evidence type="ECO:0000313" key="3">
    <source>
        <dbReference type="Proteomes" id="UP000479710"/>
    </source>
</evidence>
<name>A0A6G1EU70_9ORYZ</name>
<comment type="caution">
    <text evidence="2">The sequence shown here is derived from an EMBL/GenBank/DDBJ whole genome shotgun (WGS) entry which is preliminary data.</text>
</comment>
<feature type="compositionally biased region" description="Low complexity" evidence="1">
    <location>
        <begin position="20"/>
        <end position="30"/>
    </location>
</feature>
<dbReference type="Proteomes" id="UP000479710">
    <property type="component" value="Unassembled WGS sequence"/>
</dbReference>
<organism evidence="2 3">
    <name type="scientific">Oryza meyeriana var. granulata</name>
    <dbReference type="NCBI Taxonomy" id="110450"/>
    <lineage>
        <taxon>Eukaryota</taxon>
        <taxon>Viridiplantae</taxon>
        <taxon>Streptophyta</taxon>
        <taxon>Embryophyta</taxon>
        <taxon>Tracheophyta</taxon>
        <taxon>Spermatophyta</taxon>
        <taxon>Magnoliopsida</taxon>
        <taxon>Liliopsida</taxon>
        <taxon>Poales</taxon>
        <taxon>Poaceae</taxon>
        <taxon>BOP clade</taxon>
        <taxon>Oryzoideae</taxon>
        <taxon>Oryzeae</taxon>
        <taxon>Oryzinae</taxon>
        <taxon>Oryza</taxon>
        <taxon>Oryza meyeriana</taxon>
    </lineage>
</organism>
<protein>
    <submittedName>
        <fullName evidence="2">Uncharacterized protein</fullName>
    </submittedName>
</protein>
<feature type="region of interest" description="Disordered" evidence="1">
    <location>
        <begin position="20"/>
        <end position="61"/>
    </location>
</feature>
<accession>A0A6G1EU70</accession>
<evidence type="ECO:0000256" key="1">
    <source>
        <dbReference type="SAM" id="MobiDB-lite"/>
    </source>
</evidence>
<evidence type="ECO:0000313" key="2">
    <source>
        <dbReference type="EMBL" id="KAF0928149.1"/>
    </source>
</evidence>
<keyword evidence="3" id="KW-1185">Reference proteome</keyword>
<dbReference type="AlphaFoldDB" id="A0A6G1EU70"/>
<dbReference type="EMBL" id="SPHZ02000003">
    <property type="protein sequence ID" value="KAF0928149.1"/>
    <property type="molecule type" value="Genomic_DNA"/>
</dbReference>
<sequence length="98" mass="10096">MRAPAVPQCMLRAAATTSANEEAEAAKSSNLSLPAGGSGWLESNDDEPEPDAGGSTMWRSKTTAGLGIVRSSAGGPRWQVLWRRRSSVASAVVAAILG</sequence>
<gene>
    <name evidence="2" type="ORF">E2562_038056</name>
</gene>